<gene>
    <name evidence="2" type="ORF">DMN91_000606</name>
</gene>
<feature type="region of interest" description="Disordered" evidence="1">
    <location>
        <begin position="14"/>
        <end position="45"/>
    </location>
</feature>
<accession>A0A3L8E3L3</accession>
<name>A0A3L8E3L3_OOCBI</name>
<dbReference type="EMBL" id="QOIP01000001">
    <property type="protein sequence ID" value="RLU26809.1"/>
    <property type="molecule type" value="Genomic_DNA"/>
</dbReference>
<protein>
    <submittedName>
        <fullName evidence="2">Uncharacterized protein</fullName>
    </submittedName>
</protein>
<evidence type="ECO:0000256" key="1">
    <source>
        <dbReference type="SAM" id="MobiDB-lite"/>
    </source>
</evidence>
<feature type="compositionally biased region" description="Polar residues" evidence="1">
    <location>
        <begin position="23"/>
        <end position="32"/>
    </location>
</feature>
<dbReference type="Proteomes" id="UP000279307">
    <property type="component" value="Chromosome 1"/>
</dbReference>
<comment type="caution">
    <text evidence="2">The sequence shown here is derived from an EMBL/GenBank/DDBJ whole genome shotgun (WGS) entry which is preliminary data.</text>
</comment>
<reference evidence="2" key="2">
    <citation type="submission" date="2018-07" db="EMBL/GenBank/DDBJ databases">
        <authorList>
            <person name="Mckenzie S.K."/>
            <person name="Kronauer D.J.C."/>
        </authorList>
    </citation>
    <scope>NUCLEOTIDE SEQUENCE</scope>
    <source>
        <strain evidence="2">Clonal line C1</strain>
    </source>
</reference>
<sequence length="84" mass="9210">MSIQKPEGLLSVVIPTELPPSPNSQQLFISQDQQDEEASDCPLLTPSPPLIQTEKSLQSVPLFNALEGVRDPLEMIDTPTLENI</sequence>
<dbReference type="AlphaFoldDB" id="A0A3L8E3L3"/>
<organism evidence="2">
    <name type="scientific">Ooceraea biroi</name>
    <name type="common">Clonal raider ant</name>
    <name type="synonym">Cerapachys biroi</name>
    <dbReference type="NCBI Taxonomy" id="2015173"/>
    <lineage>
        <taxon>Eukaryota</taxon>
        <taxon>Metazoa</taxon>
        <taxon>Ecdysozoa</taxon>
        <taxon>Arthropoda</taxon>
        <taxon>Hexapoda</taxon>
        <taxon>Insecta</taxon>
        <taxon>Pterygota</taxon>
        <taxon>Neoptera</taxon>
        <taxon>Endopterygota</taxon>
        <taxon>Hymenoptera</taxon>
        <taxon>Apocrita</taxon>
        <taxon>Aculeata</taxon>
        <taxon>Formicoidea</taxon>
        <taxon>Formicidae</taxon>
        <taxon>Dorylinae</taxon>
        <taxon>Ooceraea</taxon>
    </lineage>
</organism>
<proteinExistence type="predicted"/>
<reference evidence="2" key="1">
    <citation type="journal article" date="2018" name="Genome Res.">
        <title>The genomic architecture and molecular evolution of ant odorant receptors.</title>
        <authorList>
            <person name="McKenzie S.K."/>
            <person name="Kronauer D.J.C."/>
        </authorList>
    </citation>
    <scope>NUCLEOTIDE SEQUENCE [LARGE SCALE GENOMIC DNA]</scope>
    <source>
        <strain evidence="2">Clonal line C1</strain>
    </source>
</reference>
<evidence type="ECO:0000313" key="2">
    <source>
        <dbReference type="EMBL" id="RLU26809.1"/>
    </source>
</evidence>
<dbReference type="OrthoDB" id="1740265at2759"/>